<dbReference type="Pfam" id="PF02893">
    <property type="entry name" value="GRAM"/>
    <property type="match status" value="1"/>
</dbReference>
<evidence type="ECO:0000313" key="8">
    <source>
        <dbReference type="EMBL" id="OQN97991.1"/>
    </source>
</evidence>
<dbReference type="PROSITE" id="PS51778">
    <property type="entry name" value="VAST"/>
    <property type="match status" value="1"/>
</dbReference>
<dbReference type="PANTHER" id="PTHR23319">
    <property type="entry name" value="GRAM DOMAIN CONTAINING 1B, ISOFORM E"/>
    <property type="match status" value="1"/>
</dbReference>
<dbReference type="PANTHER" id="PTHR23319:SF4">
    <property type="entry name" value="GRAM DOMAIN CONTAINING 1B, ISOFORM E"/>
    <property type="match status" value="1"/>
</dbReference>
<dbReference type="GO" id="GO:0005886">
    <property type="term" value="C:plasma membrane"/>
    <property type="evidence" value="ECO:0007669"/>
    <property type="project" value="TreeGrafter"/>
</dbReference>
<dbReference type="CDD" id="cd13220">
    <property type="entry name" value="PH-GRAM_GRAMDC"/>
    <property type="match status" value="1"/>
</dbReference>
<dbReference type="GO" id="GO:0005739">
    <property type="term" value="C:mitochondrion"/>
    <property type="evidence" value="ECO:0007669"/>
    <property type="project" value="TreeGrafter"/>
</dbReference>
<feature type="compositionally biased region" description="Low complexity" evidence="6">
    <location>
        <begin position="566"/>
        <end position="575"/>
    </location>
</feature>
<dbReference type="GO" id="GO:0032366">
    <property type="term" value="P:intracellular sterol transport"/>
    <property type="evidence" value="ECO:0007669"/>
    <property type="project" value="TreeGrafter"/>
</dbReference>
<accession>A0A1V8SGL8</accession>
<dbReference type="GO" id="GO:0032541">
    <property type="term" value="C:cortical endoplasmic reticulum"/>
    <property type="evidence" value="ECO:0007669"/>
    <property type="project" value="TreeGrafter"/>
</dbReference>
<name>A0A1V8SGL8_9PEZI</name>
<evidence type="ECO:0000259" key="7">
    <source>
        <dbReference type="PROSITE" id="PS51778"/>
    </source>
</evidence>
<evidence type="ECO:0000256" key="5">
    <source>
        <dbReference type="ARBA" id="ARBA00023136"/>
    </source>
</evidence>
<dbReference type="STRING" id="1507870.A0A1V8SGL8"/>
<comment type="caution">
    <text evidence="8">The sequence shown here is derived from an EMBL/GenBank/DDBJ whole genome shotgun (WGS) entry which is preliminary data.</text>
</comment>
<dbReference type="OrthoDB" id="2162691at2759"/>
<feature type="compositionally biased region" description="Polar residues" evidence="6">
    <location>
        <begin position="166"/>
        <end position="186"/>
    </location>
</feature>
<feature type="compositionally biased region" description="Basic residues" evidence="6">
    <location>
        <begin position="576"/>
        <end position="585"/>
    </location>
</feature>
<dbReference type="InterPro" id="IPR051482">
    <property type="entry name" value="Cholesterol_transport"/>
</dbReference>
<keyword evidence="5" id="KW-0472">Membrane</keyword>
<feature type="compositionally biased region" description="Basic and acidic residues" evidence="6">
    <location>
        <begin position="111"/>
        <end position="123"/>
    </location>
</feature>
<dbReference type="InterPro" id="IPR031968">
    <property type="entry name" value="VASt"/>
</dbReference>
<feature type="compositionally biased region" description="Polar residues" evidence="6">
    <location>
        <begin position="366"/>
        <end position="380"/>
    </location>
</feature>
<dbReference type="Gene3D" id="2.30.29.30">
    <property type="entry name" value="Pleckstrin-homology domain (PH domain)/Phosphotyrosine-binding domain (PTB)"/>
    <property type="match status" value="1"/>
</dbReference>
<comment type="subcellular location">
    <subcellularLocation>
        <location evidence="1">Membrane</location>
        <topology evidence="1">Single-pass membrane protein</topology>
    </subcellularLocation>
</comment>
<feature type="region of interest" description="Disordered" evidence="6">
    <location>
        <begin position="1"/>
        <end position="394"/>
    </location>
</feature>
<reference evidence="9" key="1">
    <citation type="submission" date="2017-03" db="EMBL/GenBank/DDBJ databases">
        <title>Genomes of endolithic fungi from Antarctica.</title>
        <authorList>
            <person name="Coleine C."/>
            <person name="Masonjones S."/>
            <person name="Stajich J.E."/>
        </authorList>
    </citation>
    <scope>NUCLEOTIDE SEQUENCE [LARGE SCALE GENOMIC DNA]</scope>
    <source>
        <strain evidence="9">CCFEE 5527</strain>
    </source>
</reference>
<keyword evidence="9" id="KW-1185">Reference proteome</keyword>
<feature type="compositionally biased region" description="Polar residues" evidence="6">
    <location>
        <begin position="478"/>
        <end position="508"/>
    </location>
</feature>
<feature type="region of interest" description="Disordered" evidence="6">
    <location>
        <begin position="478"/>
        <end position="517"/>
    </location>
</feature>
<dbReference type="GO" id="GO:0005789">
    <property type="term" value="C:endoplasmic reticulum membrane"/>
    <property type="evidence" value="ECO:0007669"/>
    <property type="project" value="TreeGrafter"/>
</dbReference>
<comment type="similarity">
    <text evidence="2">Belongs to the YSP2 family.</text>
</comment>
<dbReference type="Proteomes" id="UP000192596">
    <property type="component" value="Unassembled WGS sequence"/>
</dbReference>
<feature type="compositionally biased region" description="Polar residues" evidence="6">
    <location>
        <begin position="232"/>
        <end position="244"/>
    </location>
</feature>
<dbReference type="EMBL" id="NAJO01000049">
    <property type="protein sequence ID" value="OQN97991.1"/>
    <property type="molecule type" value="Genomic_DNA"/>
</dbReference>
<evidence type="ECO:0000256" key="3">
    <source>
        <dbReference type="ARBA" id="ARBA00022692"/>
    </source>
</evidence>
<dbReference type="SMART" id="SM00568">
    <property type="entry name" value="GRAM"/>
    <property type="match status" value="1"/>
</dbReference>
<dbReference type="InParanoid" id="A0A1V8SGL8"/>
<evidence type="ECO:0000256" key="2">
    <source>
        <dbReference type="ARBA" id="ARBA00006582"/>
    </source>
</evidence>
<dbReference type="InterPro" id="IPR004182">
    <property type="entry name" value="GRAM"/>
</dbReference>
<protein>
    <recommendedName>
        <fullName evidence="7">VASt domain-containing protein</fullName>
    </recommendedName>
</protein>
<keyword evidence="3" id="KW-0812">Transmembrane</keyword>
<feature type="region of interest" description="Disordered" evidence="6">
    <location>
        <begin position="756"/>
        <end position="819"/>
    </location>
</feature>
<feature type="compositionally biased region" description="Low complexity" evidence="6">
    <location>
        <begin position="28"/>
        <end position="38"/>
    </location>
</feature>
<feature type="domain" description="VASt" evidence="7">
    <location>
        <begin position="872"/>
        <end position="1044"/>
    </location>
</feature>
<evidence type="ECO:0000256" key="6">
    <source>
        <dbReference type="SAM" id="MobiDB-lite"/>
    </source>
</evidence>
<keyword evidence="4" id="KW-1133">Transmembrane helix</keyword>
<evidence type="ECO:0000256" key="1">
    <source>
        <dbReference type="ARBA" id="ARBA00004167"/>
    </source>
</evidence>
<feature type="compositionally biased region" description="Basic and acidic residues" evidence="6">
    <location>
        <begin position="756"/>
        <end position="766"/>
    </location>
</feature>
<feature type="compositionally biased region" description="Basic and acidic residues" evidence="6">
    <location>
        <begin position="54"/>
        <end position="73"/>
    </location>
</feature>
<feature type="compositionally biased region" description="Low complexity" evidence="6">
    <location>
        <begin position="124"/>
        <end position="139"/>
    </location>
</feature>
<feature type="region of interest" description="Disordered" evidence="6">
    <location>
        <begin position="547"/>
        <end position="591"/>
    </location>
</feature>
<feature type="compositionally biased region" description="Low complexity" evidence="6">
    <location>
        <begin position="276"/>
        <end position="288"/>
    </location>
</feature>
<sequence>MPASEPDVGKPRGLSRLRRKDLPNASTNSLASEASSNGGESGDGSGLRSSVDGLLEKVKTRARQSVDDRRGSDESGAGSRLVAFIDRKRRSSKQKNGTGPADSRRSSVQHGESDSLDLPRSRSDLSLGDGSGNSSLLTDDYSDEELSRKPTRPTISPHQSHAGYLTLSSPQLNAQTGTDSSGSPQSVGLDGSSPGASTGNLSRVPSLPPPQSLPGSEVAERSASPLRKSFTAEPSTSYDSSTDSAPLASGVAGLPGLSGLFKPKSRRNSVNPEEQTTAADLTGGATTTSEEPEQPGTPTDPRRQRINTSTLPPTPPSRPETPTTLITPPTPTDPSAQFPRAPTSGSKQPFARPLSSIESIRHRRAQSANLPSKLSNSTAAPLTPTLEETKTPGGTLTQPIGATGFFTSVFSAAQKAADSLSSSINNAPLVPGQKKTDRKISGEAEEPVGGVENTIKGAVLRPAAETIDKGNLSVSSHGIAQSQDISPMNSTVELSRQQDGIANSTQADNSEEEAAARAVSVAYEKPVDSAVSQALGGRPMSIASQEHLTTNGEQTPERSANDNEGIARSGSVRSRISGRRRRHRASSATTGTTNTIATALRESTTGLANVTSNPPGHRLTGFAVASSKRNKDFHQLFRSVPDDDYLIEDYSAALQKDILLHGRLYVSEGHVCFSSNIFGWVTNLVIGFDEISSIEKRNTAMIIPNGLVISTLQARNSFASFVARDSTYELLVGIWKIAHPNLKSSLNGVAVDKDDVATSDKTEKAESLNSDDDSDDDDDDEVYDEDADDDDIGSFTEPDPARSIAGSEVGEESVVRKTSTQPLAAAAQLNGGTIPKGLETADTAVTGAAVGQDFPGQPTHAPTECNDTAEHYDRPLTDCTIPAPLGKVYSLMWGPASGAFMKKWMVDDQKSKELDYQDDKFGLDNDHKTFTFSYIKPLNGSVGPKQTKCITTITLEAFDLEKAVTVGCSTQTPDVPSGSVFTTKTKYCLMWGPNNTTRMIANCTIEWTGKSWLKGPIESGAQGGQVQYVKDITAALKAAVTTKPPVKGAPTKKGKGKRSKQEVFDATAANEKREAAVKEQEANWGLFEPVRGPLEPIANVVKPFVTSQVVIAVLLTMLLYSWLFPSAGRGGTGVGYTHPDRVAAYQELWRSEEGELWDWLEDRVGLDGMYAPKLDGQGAAANVKEMGKRLKDEKMSEREVKEAIRVTEERLGALKEAVERKKGKA</sequence>
<dbReference type="InterPro" id="IPR011993">
    <property type="entry name" value="PH-like_dom_sf"/>
</dbReference>
<evidence type="ECO:0000256" key="4">
    <source>
        <dbReference type="ARBA" id="ARBA00022989"/>
    </source>
</evidence>
<organism evidence="8 9">
    <name type="scientific">Cryoendolithus antarcticus</name>
    <dbReference type="NCBI Taxonomy" id="1507870"/>
    <lineage>
        <taxon>Eukaryota</taxon>
        <taxon>Fungi</taxon>
        <taxon>Dikarya</taxon>
        <taxon>Ascomycota</taxon>
        <taxon>Pezizomycotina</taxon>
        <taxon>Dothideomycetes</taxon>
        <taxon>Dothideomycetidae</taxon>
        <taxon>Cladosporiales</taxon>
        <taxon>Cladosporiaceae</taxon>
        <taxon>Cryoendolithus</taxon>
    </lineage>
</organism>
<dbReference type="GO" id="GO:0140268">
    <property type="term" value="C:endoplasmic reticulum-plasma membrane contact site"/>
    <property type="evidence" value="ECO:0007669"/>
    <property type="project" value="TreeGrafter"/>
</dbReference>
<gene>
    <name evidence="8" type="ORF">B0A48_16296</name>
</gene>
<dbReference type="AlphaFoldDB" id="A0A1V8SGL8"/>
<dbReference type="GO" id="GO:0032934">
    <property type="term" value="F:sterol binding"/>
    <property type="evidence" value="ECO:0007669"/>
    <property type="project" value="TreeGrafter"/>
</dbReference>
<feature type="compositionally biased region" description="Acidic residues" evidence="6">
    <location>
        <begin position="769"/>
        <end position="792"/>
    </location>
</feature>
<evidence type="ECO:0000313" key="9">
    <source>
        <dbReference type="Proteomes" id="UP000192596"/>
    </source>
</evidence>
<dbReference type="Pfam" id="PF16016">
    <property type="entry name" value="VASt"/>
    <property type="match status" value="1"/>
</dbReference>
<feature type="compositionally biased region" description="Low complexity" evidence="6">
    <location>
        <begin position="381"/>
        <end position="394"/>
    </location>
</feature>
<dbReference type="GO" id="GO:0120015">
    <property type="term" value="F:sterol transfer activity"/>
    <property type="evidence" value="ECO:0007669"/>
    <property type="project" value="TreeGrafter"/>
</dbReference>
<proteinExistence type="inferred from homology"/>